<keyword evidence="1" id="KW-0812">Transmembrane</keyword>
<dbReference type="Gene3D" id="2.160.20.80">
    <property type="entry name" value="E3 ubiquitin-protein ligase SopA"/>
    <property type="match status" value="1"/>
</dbReference>
<name>A0A543JEA1_9PSEU</name>
<protein>
    <submittedName>
        <fullName evidence="2">Pentapeptide repeat protein</fullName>
    </submittedName>
</protein>
<keyword evidence="1" id="KW-1133">Transmembrane helix</keyword>
<dbReference type="SUPFAM" id="SSF141571">
    <property type="entry name" value="Pentapeptide repeat-like"/>
    <property type="match status" value="1"/>
</dbReference>
<dbReference type="Proteomes" id="UP000316628">
    <property type="component" value="Unassembled WGS sequence"/>
</dbReference>
<accession>A0A543JEA1</accession>
<dbReference type="InterPro" id="IPR001646">
    <property type="entry name" value="5peptide_repeat"/>
</dbReference>
<dbReference type="OrthoDB" id="4563217at2"/>
<dbReference type="PANTHER" id="PTHR14136:SF17">
    <property type="entry name" value="BTB_POZ DOMAIN-CONTAINING PROTEIN KCTD9"/>
    <property type="match status" value="1"/>
</dbReference>
<dbReference type="PANTHER" id="PTHR14136">
    <property type="entry name" value="BTB_POZ DOMAIN-CONTAINING PROTEIN KCTD9"/>
    <property type="match status" value="1"/>
</dbReference>
<evidence type="ECO:0000256" key="1">
    <source>
        <dbReference type="SAM" id="Phobius"/>
    </source>
</evidence>
<comment type="caution">
    <text evidence="2">The sequence shown here is derived from an EMBL/GenBank/DDBJ whole genome shotgun (WGS) entry which is preliminary data.</text>
</comment>
<proteinExistence type="predicted"/>
<dbReference type="EMBL" id="VFPP01000001">
    <property type="protein sequence ID" value="TQM81132.1"/>
    <property type="molecule type" value="Genomic_DNA"/>
</dbReference>
<dbReference type="Pfam" id="PF00805">
    <property type="entry name" value="Pentapeptide"/>
    <property type="match status" value="2"/>
</dbReference>
<feature type="transmembrane region" description="Helical" evidence="1">
    <location>
        <begin position="52"/>
        <end position="71"/>
    </location>
</feature>
<dbReference type="AlphaFoldDB" id="A0A543JEA1"/>
<keyword evidence="3" id="KW-1185">Reference proteome</keyword>
<dbReference type="InterPro" id="IPR051082">
    <property type="entry name" value="Pentapeptide-BTB/POZ_domain"/>
</dbReference>
<organism evidence="2 3">
    <name type="scientific">Saccharothrix saharensis</name>
    <dbReference type="NCBI Taxonomy" id="571190"/>
    <lineage>
        <taxon>Bacteria</taxon>
        <taxon>Bacillati</taxon>
        <taxon>Actinomycetota</taxon>
        <taxon>Actinomycetes</taxon>
        <taxon>Pseudonocardiales</taxon>
        <taxon>Pseudonocardiaceae</taxon>
        <taxon>Saccharothrix</taxon>
    </lineage>
</organism>
<evidence type="ECO:0000313" key="3">
    <source>
        <dbReference type="Proteomes" id="UP000316628"/>
    </source>
</evidence>
<sequence length="307" mass="33780">MNRGSRDRRTRYQWGMERRRPRTPRIAVRKLPRGRSPLARPATQNRNLLREIAVQLPALITALAAIGALVFTQQSLRATQEQLIISRNGQSSERFTKAIEQLGNKESIDVRVGSIYALERLAKDSGTDRPVIMEVLANFVRTRSPAVQQPDGTYACASEDRVPADIEAAVVVIGRRDRGRDENFVDLGRSCLRVRGANQADFSQTILYHSDFTGASLKQARFVGTTVQHARFDHAILYGANFSGVTGDGASFRLASLPNATFDRADLRGADFTGAYVGDSSFDASVVTGTKFEAADLTRVDFSKAIS</sequence>
<gene>
    <name evidence="2" type="ORF">FHX81_3493</name>
</gene>
<keyword evidence="1" id="KW-0472">Membrane</keyword>
<evidence type="ECO:0000313" key="2">
    <source>
        <dbReference type="EMBL" id="TQM81132.1"/>
    </source>
</evidence>
<reference evidence="2 3" key="1">
    <citation type="submission" date="2019-06" db="EMBL/GenBank/DDBJ databases">
        <title>Sequencing the genomes of 1000 actinobacteria strains.</title>
        <authorList>
            <person name="Klenk H.-P."/>
        </authorList>
    </citation>
    <scope>NUCLEOTIDE SEQUENCE [LARGE SCALE GENOMIC DNA]</scope>
    <source>
        <strain evidence="2 3">DSM 45456</strain>
    </source>
</reference>